<comment type="caution">
    <text evidence="1">The sequence shown here is derived from an EMBL/GenBank/DDBJ whole genome shotgun (WGS) entry which is preliminary data.</text>
</comment>
<proteinExistence type="predicted"/>
<keyword evidence="2" id="KW-1185">Reference proteome</keyword>
<dbReference type="AlphaFoldDB" id="A0AAV9KUL2"/>
<evidence type="ECO:0008006" key="3">
    <source>
        <dbReference type="Google" id="ProtNLM"/>
    </source>
</evidence>
<sequence>MSKKEEEKWVIARLVSNHNHELASPNSQKFLRSKRKKSEAQKNLIDLLNNSGIRPSKIASVLITQAGGIKNLNLTGRDIQNYLSTKRQNCLEKGDVQLMLKYFQKRQSDSPGFFCAIQMDVEDHLANCFWVDARSRIAYKNFGDVVLFDPTYLTNKYKMPFSSLIINDFDSYQVYFAFNKFICPFCCEFSQLQ</sequence>
<protein>
    <recommendedName>
        <fullName evidence="3">Protein FAR1-RELATED SEQUENCE</fullName>
    </recommendedName>
</protein>
<dbReference type="PANTHER" id="PTHR47718:SF13">
    <property type="entry name" value="OS09G0290500 PROTEIN"/>
    <property type="match status" value="1"/>
</dbReference>
<gene>
    <name evidence="1" type="ORF">R3W88_015314</name>
</gene>
<organism evidence="1 2">
    <name type="scientific">Solanum pinnatisectum</name>
    <name type="common">tansyleaf nightshade</name>
    <dbReference type="NCBI Taxonomy" id="50273"/>
    <lineage>
        <taxon>Eukaryota</taxon>
        <taxon>Viridiplantae</taxon>
        <taxon>Streptophyta</taxon>
        <taxon>Embryophyta</taxon>
        <taxon>Tracheophyta</taxon>
        <taxon>Spermatophyta</taxon>
        <taxon>Magnoliopsida</taxon>
        <taxon>eudicotyledons</taxon>
        <taxon>Gunneridae</taxon>
        <taxon>Pentapetalae</taxon>
        <taxon>asterids</taxon>
        <taxon>lamiids</taxon>
        <taxon>Solanales</taxon>
        <taxon>Solanaceae</taxon>
        <taxon>Solanoideae</taxon>
        <taxon>Solaneae</taxon>
        <taxon>Solanum</taxon>
    </lineage>
</organism>
<dbReference type="PANTHER" id="PTHR47718">
    <property type="entry name" value="OS01G0519700 PROTEIN"/>
    <property type="match status" value="1"/>
</dbReference>
<evidence type="ECO:0000313" key="2">
    <source>
        <dbReference type="Proteomes" id="UP001311915"/>
    </source>
</evidence>
<dbReference type="Proteomes" id="UP001311915">
    <property type="component" value="Unassembled WGS sequence"/>
</dbReference>
<evidence type="ECO:0000313" key="1">
    <source>
        <dbReference type="EMBL" id="KAK4716976.1"/>
    </source>
</evidence>
<reference evidence="1 2" key="1">
    <citation type="submission" date="2023-10" db="EMBL/GenBank/DDBJ databases">
        <title>Genome-Wide Identification Analysis in wild type Solanum Pinnatisectum Reveals Some Genes Defensing Phytophthora Infestans.</title>
        <authorList>
            <person name="Sun C."/>
        </authorList>
    </citation>
    <scope>NUCLEOTIDE SEQUENCE [LARGE SCALE GENOMIC DNA]</scope>
    <source>
        <strain evidence="1">LQN</strain>
        <tissue evidence="1">Leaf</tissue>
    </source>
</reference>
<accession>A0AAV9KUL2</accession>
<name>A0AAV9KUL2_9SOLN</name>
<dbReference type="EMBL" id="JAWPEI010000009">
    <property type="protein sequence ID" value="KAK4716976.1"/>
    <property type="molecule type" value="Genomic_DNA"/>
</dbReference>